<dbReference type="PROSITE" id="PS01209">
    <property type="entry name" value="LDLRA_1"/>
    <property type="match status" value="1"/>
</dbReference>
<dbReference type="GO" id="GO:0006508">
    <property type="term" value="P:proteolysis"/>
    <property type="evidence" value="ECO:0007669"/>
    <property type="project" value="UniProtKB-KW"/>
</dbReference>
<feature type="compositionally biased region" description="Polar residues" evidence="12">
    <location>
        <begin position="847"/>
        <end position="856"/>
    </location>
</feature>
<dbReference type="InterPro" id="IPR023415">
    <property type="entry name" value="LDLR_class-A_CS"/>
</dbReference>
<reference evidence="17" key="1">
    <citation type="submission" date="2020-08" db="EMBL/GenBank/DDBJ databases">
        <title>Multicomponent nature underlies the extraordinary mechanical properties of spider dragline silk.</title>
        <authorList>
            <person name="Kono N."/>
            <person name="Nakamura H."/>
            <person name="Mori M."/>
            <person name="Yoshida Y."/>
            <person name="Ohtoshi R."/>
            <person name="Malay A.D."/>
            <person name="Moran D.A.P."/>
            <person name="Tomita M."/>
            <person name="Numata K."/>
            <person name="Arakawa K."/>
        </authorList>
    </citation>
    <scope>NUCLEOTIDE SEQUENCE</scope>
</reference>
<dbReference type="Gene3D" id="2.10.25.10">
    <property type="entry name" value="Laminin"/>
    <property type="match status" value="1"/>
</dbReference>
<dbReference type="Pfam" id="PF00057">
    <property type="entry name" value="Ldl_recept_a"/>
    <property type="match status" value="2"/>
</dbReference>
<dbReference type="InterPro" id="IPR001254">
    <property type="entry name" value="Trypsin_dom"/>
</dbReference>
<dbReference type="GO" id="GO:0004252">
    <property type="term" value="F:serine-type endopeptidase activity"/>
    <property type="evidence" value="ECO:0007669"/>
    <property type="project" value="InterPro"/>
</dbReference>
<feature type="compositionally biased region" description="Polar residues" evidence="12">
    <location>
        <begin position="996"/>
        <end position="1021"/>
    </location>
</feature>
<accession>A0A8X6MH60</accession>
<feature type="disulfide bond" evidence="10">
    <location>
        <begin position="1956"/>
        <end position="1971"/>
    </location>
</feature>
<dbReference type="PROSITE" id="PS50287">
    <property type="entry name" value="SRCR_2"/>
    <property type="match status" value="1"/>
</dbReference>
<dbReference type="SMART" id="SM00020">
    <property type="entry name" value="Tryp_SPc"/>
    <property type="match status" value="2"/>
</dbReference>
<dbReference type="PANTHER" id="PTHR24252:SF7">
    <property type="entry name" value="HYALIN"/>
    <property type="match status" value="1"/>
</dbReference>
<dbReference type="PROSITE" id="PS50240">
    <property type="entry name" value="TRYPSIN_DOM"/>
    <property type="match status" value="2"/>
</dbReference>
<feature type="region of interest" description="Disordered" evidence="12">
    <location>
        <begin position="272"/>
        <end position="310"/>
    </location>
</feature>
<dbReference type="SUPFAM" id="SSF82671">
    <property type="entry name" value="SEA domain"/>
    <property type="match status" value="1"/>
</dbReference>
<feature type="region of interest" description="Disordered" evidence="12">
    <location>
        <begin position="378"/>
        <end position="400"/>
    </location>
</feature>
<dbReference type="SUPFAM" id="SSF57424">
    <property type="entry name" value="LDL receptor-like module"/>
    <property type="match status" value="5"/>
</dbReference>
<keyword evidence="7 13" id="KW-1133">Transmembrane helix</keyword>
<feature type="region of interest" description="Disordered" evidence="12">
    <location>
        <begin position="823"/>
        <end position="870"/>
    </location>
</feature>
<feature type="disulfide bond" evidence="10">
    <location>
        <begin position="1879"/>
        <end position="1894"/>
    </location>
</feature>
<feature type="region of interest" description="Disordered" evidence="12">
    <location>
        <begin position="1592"/>
        <end position="1626"/>
    </location>
</feature>
<organism evidence="17 18">
    <name type="scientific">Nephila pilipes</name>
    <name type="common">Giant wood spider</name>
    <name type="synonym">Nephila maculata</name>
    <dbReference type="NCBI Taxonomy" id="299642"/>
    <lineage>
        <taxon>Eukaryota</taxon>
        <taxon>Metazoa</taxon>
        <taxon>Ecdysozoa</taxon>
        <taxon>Arthropoda</taxon>
        <taxon>Chelicerata</taxon>
        <taxon>Arachnida</taxon>
        <taxon>Araneae</taxon>
        <taxon>Araneomorphae</taxon>
        <taxon>Entelegynae</taxon>
        <taxon>Araneoidea</taxon>
        <taxon>Nephilidae</taxon>
        <taxon>Nephila</taxon>
    </lineage>
</organism>
<feature type="disulfide bond" evidence="10">
    <location>
        <begin position="1839"/>
        <end position="1854"/>
    </location>
</feature>
<dbReference type="CDD" id="cd00112">
    <property type="entry name" value="LDLa"/>
    <property type="match status" value="5"/>
</dbReference>
<keyword evidence="8 13" id="KW-0472">Membrane</keyword>
<dbReference type="InterPro" id="IPR036364">
    <property type="entry name" value="SEA_dom_sf"/>
</dbReference>
<dbReference type="Pfam" id="PF01390">
    <property type="entry name" value="SEA"/>
    <property type="match status" value="1"/>
</dbReference>
<comment type="caution">
    <text evidence="17">The sequence shown here is derived from an EMBL/GenBank/DDBJ whole genome shotgun (WGS) entry which is preliminary data.</text>
</comment>
<keyword evidence="2 17" id="KW-0645">Protease</keyword>
<dbReference type="Proteomes" id="UP000887013">
    <property type="component" value="Unassembled WGS sequence"/>
</dbReference>
<dbReference type="SMART" id="SM00192">
    <property type="entry name" value="LDLa"/>
    <property type="match status" value="5"/>
</dbReference>
<keyword evidence="6" id="KW-0735">Signal-anchor</keyword>
<evidence type="ECO:0000256" key="9">
    <source>
        <dbReference type="ARBA" id="ARBA00023157"/>
    </source>
</evidence>
<keyword evidence="9 10" id="KW-1015">Disulfide bond</keyword>
<evidence type="ECO:0000256" key="3">
    <source>
        <dbReference type="ARBA" id="ARBA00022692"/>
    </source>
</evidence>
<dbReference type="SUPFAM" id="SSF56487">
    <property type="entry name" value="SRCR-like"/>
    <property type="match status" value="1"/>
</dbReference>
<feature type="disulfide bond" evidence="10">
    <location>
        <begin position="1908"/>
        <end position="1926"/>
    </location>
</feature>
<evidence type="ECO:0000259" key="16">
    <source>
        <dbReference type="PROSITE" id="PS50287"/>
    </source>
</evidence>
<feature type="domain" description="SRCR" evidence="16">
    <location>
        <begin position="1942"/>
        <end position="2064"/>
    </location>
</feature>
<keyword evidence="5" id="KW-0720">Serine protease</keyword>
<evidence type="ECO:0000256" key="8">
    <source>
        <dbReference type="ARBA" id="ARBA00023136"/>
    </source>
</evidence>
<gene>
    <name evidence="17" type="primary">Tmprss6_1</name>
    <name evidence="17" type="ORF">NPIL_417271</name>
</gene>
<dbReference type="OrthoDB" id="9990982at2759"/>
<evidence type="ECO:0000256" key="2">
    <source>
        <dbReference type="ARBA" id="ARBA00022670"/>
    </source>
</evidence>
<evidence type="ECO:0000313" key="18">
    <source>
        <dbReference type="Proteomes" id="UP000887013"/>
    </source>
</evidence>
<feature type="domain" description="SEA" evidence="14">
    <location>
        <begin position="439"/>
        <end position="546"/>
    </location>
</feature>
<feature type="domain" description="Peptidase S1" evidence="15">
    <location>
        <begin position="2083"/>
        <end position="2325"/>
    </location>
</feature>
<keyword evidence="4" id="KW-0378">Hydrolase</keyword>
<feature type="domain" description="Peptidase S1" evidence="15">
    <location>
        <begin position="3015"/>
        <end position="3255"/>
    </location>
</feature>
<dbReference type="Pfam" id="PF00089">
    <property type="entry name" value="Trypsin"/>
    <property type="match status" value="2"/>
</dbReference>
<dbReference type="InterPro" id="IPR043504">
    <property type="entry name" value="Peptidase_S1_PA_chymotrypsin"/>
</dbReference>
<dbReference type="CDD" id="cd00190">
    <property type="entry name" value="Tryp_SPc"/>
    <property type="match status" value="1"/>
</dbReference>
<dbReference type="GO" id="GO:0016020">
    <property type="term" value="C:membrane"/>
    <property type="evidence" value="ECO:0007669"/>
    <property type="project" value="UniProtKB-SubCell"/>
</dbReference>
<dbReference type="InterPro" id="IPR009003">
    <property type="entry name" value="Peptidase_S1_PA"/>
</dbReference>
<evidence type="ECO:0000259" key="15">
    <source>
        <dbReference type="PROSITE" id="PS50240"/>
    </source>
</evidence>
<dbReference type="Gene3D" id="3.10.250.10">
    <property type="entry name" value="SRCR-like domain"/>
    <property type="match status" value="1"/>
</dbReference>
<dbReference type="SMART" id="SM00202">
    <property type="entry name" value="SR"/>
    <property type="match status" value="1"/>
</dbReference>
<dbReference type="InterPro" id="IPR001190">
    <property type="entry name" value="SRCR"/>
</dbReference>
<evidence type="ECO:0000256" key="13">
    <source>
        <dbReference type="SAM" id="Phobius"/>
    </source>
</evidence>
<dbReference type="PROSITE" id="PS50068">
    <property type="entry name" value="LDLRA_2"/>
    <property type="match status" value="5"/>
</dbReference>
<feature type="region of interest" description="Disordered" evidence="12">
    <location>
        <begin position="201"/>
        <end position="236"/>
    </location>
</feature>
<feature type="compositionally biased region" description="Basic and acidic residues" evidence="12">
    <location>
        <begin position="293"/>
        <end position="309"/>
    </location>
</feature>
<feature type="compositionally biased region" description="Polar residues" evidence="12">
    <location>
        <begin position="1592"/>
        <end position="1614"/>
    </location>
</feature>
<evidence type="ECO:0000256" key="10">
    <source>
        <dbReference type="PROSITE-ProRule" id="PRU00124"/>
    </source>
</evidence>
<evidence type="ECO:0000256" key="11">
    <source>
        <dbReference type="PROSITE-ProRule" id="PRU00196"/>
    </source>
</evidence>
<comment type="subcellular location">
    <subcellularLocation>
        <location evidence="1">Membrane</location>
        <topology evidence="1">Single-pass type II membrane protein</topology>
    </subcellularLocation>
</comment>
<feature type="compositionally biased region" description="Polar residues" evidence="12">
    <location>
        <begin position="829"/>
        <end position="839"/>
    </location>
</feature>
<feature type="disulfide bond" evidence="10">
    <location>
        <begin position="1937"/>
        <end position="1949"/>
    </location>
</feature>
<feature type="compositionally biased region" description="Low complexity" evidence="12">
    <location>
        <begin position="858"/>
        <end position="870"/>
    </location>
</feature>
<dbReference type="EMBL" id="BMAW01091807">
    <property type="protein sequence ID" value="GFS51756.1"/>
    <property type="molecule type" value="Genomic_DNA"/>
</dbReference>
<sequence length="3259" mass="362195">MKSACSICSLRNSGKHFVIKDGYRWRRGNVRAEMREIRILHSFSRFIQIRVVYELVRSLHPVQFKGKKRHDIKEIEEIVRSEKDTLANGYDNEGFHPHKEDEEEDPSNDDERLRGGAPDPVPNGHAHEDTNGHVNGTAVIVLHEEDEEEETTMDDHTSSQKPLDTRLHHYIPVEDIDRKILNGSDVSIPEDAVISFTTGRVKVKKGGSSSPQSPRGDIPLETLPPSYGDQDETRSEKVGLEAELHKNGVWSSAEGYTYGNAESQFVVSEKLNGTNKSSGDEVSLPVSNHRKCLSREGSDSSSSEHKSTGEKLYFTSDESRKICPSWKRILICGASIIVLSLVILICVFAATGMIYSKNTRYESGHSLPSVDSVAHAGPSWPRASSSKVPQKSLHPAEDSFPNVTSQATHEVLDTVTRVPPTVSLKVPLLNDSSHSQTIVPNALVGEFTIIDENFTYDLNDNTSRGYMVLANNLETELRRIFRENGARYDTIKILSFKPGSIRVKFVVIWNSDLGVISSDKATEILTADLKQKNNSFYNFFTVDINSIHFIDVFDECKIQKGGCSYACSWNYDTLSKTCTCSQHMHLLADGKTCALIPETSSTTSSATSSPTSQESSFFSTTTFPTTVQSIMKSSPQYPFPIISDNEPTTTQPSSLDEDLVTTQRSYPENKELTYTEMPQTVLHTTSLDEDELAHTEPNFDVVKDAGDVYVPLMGETTITPTVENTEATVASEFETTTSNPFIEHTAFTTTEKPKLSELEKNESTFTTEKTTVFTEATVITSTGRARSLEESVAEIPYERSQNDSTLKFHIAEPTTEVYTFESKVEHSTEYSGESVTTETVPREADTTETVQESTYHGTYPTNYNPSSYNPAYSNPSTYNPSTYYSAAYSPTTYNPQTYNPTAYNPSSYYPTAYNPSTYNPPTYNPSTYYTGSYNPSTYNPTYNPTGYSSSTYNTQNYNPNYYQPSTFYPTNYNPSTYYSGVTYPVTYNKDIPSGQGAETTTESQFKTQEDTTLTPPVTSPSIKREGTLKEDQTDFTTLKDETWTFQTELTTIKDVDYETIPFTEESIQAKPTVSPILISNKTNEEFNTSENINVQTTTPFFIPYFNRTPTVRSSDNFTGFYDYSSYMEDQESSKTDMTEGETYTETNPYSDNFQPTLSNLSSIEAITTLNPTVSEYSPTENKFLEKTTTSNLGLTNASEEITFWNNSQYTKDSFWNATETVAMDAESSFSTEPTSLESIEEITTLLPISNEPMSNFSSEITENGSFTTVTISEGIYDNVTDTTVLPTGERIATTTTYDIGMVTQKNLPNTTEIVKMEIPVTELPNTQSTVINPDHIGGETNIPDEANEFIHKTEILTTETPTIHSIFTDFPISRTKLESTETTTHIFQTDEITTIRPLESNIETETKYVNIHETDNPFSINENFSDITTIINLYENTTLYPETINVSTIHEIMSSDNLTKTTTVIPDISNIPETTTSETLIEESTLLLAAEVGTATTVPIKELFTTQKYESDSGQTSRITTEFVSNATNFQTTMNPNENSAITIQDTITGMNLTTPFPTDYFNTETESSIGDAVEITTTISELTKQLNTFTTDSDLRTEPSQAITSDTLASDKSNTSEKDQMTVSTESSSVSGFDLDMNKSITTLNFNDSISVTNITFDQEVGDISTKVMNSTDLEAETTTSVFNSDTEFPLEAEESTTLAPYMKENSTTEISFLGLNLTNNMNKSEENSTSEMSLLSTENFNSTNGNYTFEDENANYTTTGFDGLVNETTTNASVGIECREDQFICEPLNVCLNNTFMCDGIQDCPDGIDEFECQDSCHLNFRCSNTSNMCIMAEAHCDGIWDCENGTDEENCTPTECAKHEVMCLDHSKCIRPSDICDLKYDCKDRSDEVGCVERTTCESGGRFFCNDGLCIPWSLKCDGEYDCKDKEDEGNCTCLSDEFQCNDGKCLKSSSRCDGHQDCHDADDEMGCVNVDSQHIVTTYEPYSGTWALLCAEDFNLDDGHYLCQELGFGHALKTDKVHVSFNGTWMAMRRDNLTDSSLWTERVAFVESCTSSLAAAVECQKFACGEYSGLLHRRRKRDALGGSSSSSQWPFIGYTSTFHSNKGCLSEILTPIWLITSAECLLSISKEPHNGSDWYVRTNIGRDVEAGMAQNHEVLRIINHPHSSKFRSLVLRDYDVALVRLKHALVFVSDKIGAICPPEEQVPPGITCFSGVLGTQKPRAPPPTTLTINSLALQIIDRKNCNSVEHYNNQINQRMLCTQSSEGHIICDNDEGTPLMCLSGINKWFLAGMLTYQRFCEVYSKHPAVFSNLFAMRKFIDQVTGQKQYEISYDSNVYIIVPPTTPSPTVPETTTLYTTTEATTEFSTLMFTGTETTYETTEHTTSITDFTEATTEHEIEPTEEGMAETTVAESVVEEMRGEENLTTISSMNISLENKVTETIVKNTESAGLLKETTTVSYTTDFENNATTVSPFSFRVFQDGTPAIVEENVTLKDDIEFDRENASEIESLQLGNVSNMSEIINKTHDAMMISQPNETFSAYDTTVTGISLLDNKTEALTESMMTTIRGASDFTETIPINLYETTASTEENSTSYDISDSTVLSLNRMPIMSMVNETVFKAPERLTLTTLSSIHEGEPVTLAKETLTTQTSTRLYETTYGFNETTELKLQKDSSTEPIIKSARLESDTAGITESSFLINTTESSISESTLVKMVTESEAETTGYTDTPFTIKEVSTTESNLKRKELDESTETALQNEETIVPPIFETKEPVTPFLQSAETTFVTEKPATMMDMSTPSSNPQGTTPASETGTLMFETEVETDGDLAIIAFNDSDGIVVEPLESIEDLGNLENINNSKEYSARSRKLDVIPGVSGIVYESPSNNSTNYETTTMQTVSPKAEYTTTRSDKIFASLVSPRNEFENASESTLLNSGVTETYTTPFSVLDWKETTLLEAETTTLSPVTELDKIIASYIETEGSHQNVSVMDLGSLTDELILFEGKNSSKSITDACGLWHHPVNSSALNETKFYTEWPSLGYLQMISDTKMCAATLISSQFVITSLNCLSFRDIQLDPEKWSYIGGLYDSESLTDGQQSHLVSKIIPFSNGSMSLLFQEHNLALVKLKDEIKISKYSKTVCLPNIDIQPDQECYTTGWSKSPSGDDQEKEFYSVPVDIVSHDQCNSTINYNGLLLDNLICAAYNNGSFPTCQMDIGSPLFCMSDNKWEIQGLLNFPNPCDMVQPAVYNSVASIQEWIASSLLDNAS</sequence>
<evidence type="ECO:0000313" key="17">
    <source>
        <dbReference type="EMBL" id="GFS51756.1"/>
    </source>
</evidence>
<comment type="caution">
    <text evidence="11">Lacks conserved residue(s) required for the propagation of feature annotation.</text>
</comment>
<name>A0A8X6MH60_NEPPI</name>
<dbReference type="PANTHER" id="PTHR24252">
    <property type="entry name" value="ACROSIN-RELATED"/>
    <property type="match status" value="1"/>
</dbReference>
<proteinExistence type="predicted"/>
<keyword evidence="3 13" id="KW-0812">Transmembrane</keyword>
<keyword evidence="18" id="KW-1185">Reference proteome</keyword>
<feature type="disulfide bond" evidence="10">
    <location>
        <begin position="1920"/>
        <end position="1935"/>
    </location>
</feature>
<dbReference type="Gene3D" id="3.30.70.960">
    <property type="entry name" value="SEA domain"/>
    <property type="match status" value="1"/>
</dbReference>
<feature type="region of interest" description="Disordered" evidence="12">
    <location>
        <begin position="992"/>
        <end position="1023"/>
    </location>
</feature>
<evidence type="ECO:0000256" key="7">
    <source>
        <dbReference type="ARBA" id="ARBA00022989"/>
    </source>
</evidence>
<feature type="disulfide bond" evidence="10">
    <location>
        <begin position="1944"/>
        <end position="1962"/>
    </location>
</feature>
<protein>
    <submittedName>
        <fullName evidence="17">Transmembrane protease serine 6</fullName>
    </submittedName>
</protein>
<dbReference type="PRINTS" id="PR00261">
    <property type="entry name" value="LDLRECEPTOR"/>
</dbReference>
<dbReference type="InterPro" id="IPR036772">
    <property type="entry name" value="SRCR-like_dom_sf"/>
</dbReference>
<feature type="region of interest" description="Disordered" evidence="12">
    <location>
        <begin position="86"/>
        <end position="134"/>
    </location>
</feature>
<evidence type="ECO:0000256" key="12">
    <source>
        <dbReference type="SAM" id="MobiDB-lite"/>
    </source>
</evidence>
<evidence type="ECO:0000259" key="14">
    <source>
        <dbReference type="PROSITE" id="PS50024"/>
    </source>
</evidence>
<dbReference type="Gene3D" id="2.40.10.10">
    <property type="entry name" value="Trypsin-like serine proteases"/>
    <property type="match status" value="3"/>
</dbReference>
<dbReference type="PROSITE" id="PS50024">
    <property type="entry name" value="SEA"/>
    <property type="match status" value="1"/>
</dbReference>
<evidence type="ECO:0000256" key="5">
    <source>
        <dbReference type="ARBA" id="ARBA00022825"/>
    </source>
</evidence>
<evidence type="ECO:0000256" key="1">
    <source>
        <dbReference type="ARBA" id="ARBA00004606"/>
    </source>
</evidence>
<feature type="transmembrane region" description="Helical" evidence="13">
    <location>
        <begin position="329"/>
        <end position="355"/>
    </location>
</feature>
<feature type="disulfide bond" evidence="10">
    <location>
        <begin position="1800"/>
        <end position="1815"/>
    </location>
</feature>
<evidence type="ECO:0000256" key="6">
    <source>
        <dbReference type="ARBA" id="ARBA00022968"/>
    </source>
</evidence>
<dbReference type="InterPro" id="IPR002172">
    <property type="entry name" value="LDrepeatLR_classA_rpt"/>
</dbReference>
<dbReference type="SUPFAM" id="SSF50494">
    <property type="entry name" value="Trypsin-like serine proteases"/>
    <property type="match status" value="2"/>
</dbReference>
<evidence type="ECO:0000256" key="4">
    <source>
        <dbReference type="ARBA" id="ARBA00022801"/>
    </source>
</evidence>
<dbReference type="InterPro" id="IPR036055">
    <property type="entry name" value="LDL_receptor-like_sf"/>
</dbReference>
<dbReference type="Gene3D" id="4.10.400.10">
    <property type="entry name" value="Low-density Lipoprotein Receptor"/>
    <property type="match status" value="5"/>
</dbReference>
<dbReference type="InterPro" id="IPR000082">
    <property type="entry name" value="SEA_dom"/>
</dbReference>